<dbReference type="Gene3D" id="2.40.50.140">
    <property type="entry name" value="Nucleic acid-binding proteins"/>
    <property type="match status" value="1"/>
</dbReference>
<dbReference type="GO" id="GO:0016887">
    <property type="term" value="F:ATP hydrolysis activity"/>
    <property type="evidence" value="ECO:0007669"/>
    <property type="project" value="InterPro"/>
</dbReference>
<dbReference type="GO" id="GO:0140359">
    <property type="term" value="F:ABC-type transporter activity"/>
    <property type="evidence" value="ECO:0007669"/>
    <property type="project" value="UniProtKB-ARBA"/>
</dbReference>
<evidence type="ECO:0000313" key="10">
    <source>
        <dbReference type="Proteomes" id="UP000315252"/>
    </source>
</evidence>
<dbReference type="RefSeq" id="WP_142897792.1">
    <property type="nucleotide sequence ID" value="NZ_ML660057.1"/>
</dbReference>
<comment type="caution">
    <text evidence="9">The sequence shown here is derived from an EMBL/GenBank/DDBJ whole genome shotgun (WGS) entry which is preliminary data.</text>
</comment>
<dbReference type="Gene3D" id="3.40.50.300">
    <property type="entry name" value="P-loop containing nucleotide triphosphate hydrolases"/>
    <property type="match status" value="1"/>
</dbReference>
<dbReference type="Gene3D" id="2.40.50.100">
    <property type="match status" value="1"/>
</dbReference>
<accession>A0A545TMK4</accession>
<sequence length="361" mass="39297">MSTIEATSLTKTFGSFTAVRDVDMSVGEGEVVCLLGPSGCGKTTTLRMIAGLESVTEGEVKIGGRVMNRLPPEKRDIAMVFQFYALYPSVSIGGNIEMPLYHLGLSAEERGREVARVAEILQLGEVLERLPGQLSEGEKQRAAVARAIVRDPNCFLFDEPLSRLDVEQRHSMRGQIKEVLSGLSKATVIVTHDQMEALTMANRIAIMRDGMIEQIGTPHEVFSQPRNVFVAGFIGSPKMNLLDGRLSTIKDGKATIELGADNVVFPVPAAAEALVGSHLTIGIRPRALEPVDSPSERSLTGQVELIEPMGAETLVHVRDEDERDLRVVLPRERKVAPGEVLHLACDLTQTHIFDDSGLAVR</sequence>
<dbReference type="InterPro" id="IPR008995">
    <property type="entry name" value="Mo/tungstate-bd_C_term_dom"/>
</dbReference>
<keyword evidence="5 9" id="KW-0067">ATP-binding</keyword>
<dbReference type="InterPro" id="IPR003439">
    <property type="entry name" value="ABC_transporter-like_ATP-bd"/>
</dbReference>
<dbReference type="InterPro" id="IPR047641">
    <property type="entry name" value="ABC_transpr_MalK/UgpC-like"/>
</dbReference>
<evidence type="ECO:0000256" key="1">
    <source>
        <dbReference type="ARBA" id="ARBA00005417"/>
    </source>
</evidence>
<keyword evidence="2" id="KW-0813">Transport</keyword>
<protein>
    <submittedName>
        <fullName evidence="9">ABC transporter ATP-binding protein</fullName>
    </submittedName>
</protein>
<evidence type="ECO:0000256" key="7">
    <source>
        <dbReference type="ARBA" id="ARBA00023136"/>
    </source>
</evidence>
<keyword evidence="6" id="KW-1278">Translocase</keyword>
<dbReference type="InterPro" id="IPR003593">
    <property type="entry name" value="AAA+_ATPase"/>
</dbReference>
<comment type="similarity">
    <text evidence="1">Belongs to the ABC transporter superfamily.</text>
</comment>
<dbReference type="Proteomes" id="UP000315252">
    <property type="component" value="Unassembled WGS sequence"/>
</dbReference>
<organism evidence="9 10">
    <name type="scientific">Denitrobaculum tricleocarpae</name>
    <dbReference type="NCBI Taxonomy" id="2591009"/>
    <lineage>
        <taxon>Bacteria</taxon>
        <taxon>Pseudomonadati</taxon>
        <taxon>Pseudomonadota</taxon>
        <taxon>Alphaproteobacteria</taxon>
        <taxon>Rhodospirillales</taxon>
        <taxon>Rhodospirillaceae</taxon>
        <taxon>Denitrobaculum</taxon>
    </lineage>
</organism>
<gene>
    <name evidence="9" type="ORF">FKG95_18020</name>
</gene>
<dbReference type="SUPFAM" id="SSF50331">
    <property type="entry name" value="MOP-like"/>
    <property type="match status" value="1"/>
</dbReference>
<keyword evidence="10" id="KW-1185">Reference proteome</keyword>
<evidence type="ECO:0000256" key="5">
    <source>
        <dbReference type="ARBA" id="ARBA00022840"/>
    </source>
</evidence>
<dbReference type="FunFam" id="3.40.50.300:FF:000042">
    <property type="entry name" value="Maltose/maltodextrin ABC transporter, ATP-binding protein"/>
    <property type="match status" value="1"/>
</dbReference>
<dbReference type="SUPFAM" id="SSF52540">
    <property type="entry name" value="P-loop containing nucleoside triphosphate hydrolases"/>
    <property type="match status" value="1"/>
</dbReference>
<dbReference type="PANTHER" id="PTHR43875">
    <property type="entry name" value="MALTODEXTRIN IMPORT ATP-BINDING PROTEIN MSMX"/>
    <property type="match status" value="1"/>
</dbReference>
<dbReference type="PROSITE" id="PS50893">
    <property type="entry name" value="ABC_TRANSPORTER_2"/>
    <property type="match status" value="1"/>
</dbReference>
<dbReference type="InterPro" id="IPR027417">
    <property type="entry name" value="P-loop_NTPase"/>
</dbReference>
<keyword evidence="3" id="KW-1003">Cell membrane</keyword>
<keyword evidence="7" id="KW-0472">Membrane</keyword>
<evidence type="ECO:0000256" key="6">
    <source>
        <dbReference type="ARBA" id="ARBA00022967"/>
    </source>
</evidence>
<name>A0A545TMK4_9PROT</name>
<proteinExistence type="inferred from homology"/>
<dbReference type="InterPro" id="IPR013611">
    <property type="entry name" value="Transp-assoc_OB_typ2"/>
</dbReference>
<reference evidence="9 10" key="1">
    <citation type="submission" date="2019-06" db="EMBL/GenBank/DDBJ databases">
        <title>Whole genome sequence for Rhodospirillaceae sp. R148.</title>
        <authorList>
            <person name="Wang G."/>
        </authorList>
    </citation>
    <scope>NUCLEOTIDE SEQUENCE [LARGE SCALE GENOMIC DNA]</scope>
    <source>
        <strain evidence="9 10">R148</strain>
    </source>
</reference>
<dbReference type="Pfam" id="PF08402">
    <property type="entry name" value="TOBE_2"/>
    <property type="match status" value="1"/>
</dbReference>
<dbReference type="GO" id="GO:0005524">
    <property type="term" value="F:ATP binding"/>
    <property type="evidence" value="ECO:0007669"/>
    <property type="project" value="UniProtKB-KW"/>
</dbReference>
<evidence type="ECO:0000256" key="2">
    <source>
        <dbReference type="ARBA" id="ARBA00022448"/>
    </source>
</evidence>
<evidence type="ECO:0000256" key="3">
    <source>
        <dbReference type="ARBA" id="ARBA00022475"/>
    </source>
</evidence>
<dbReference type="InterPro" id="IPR012340">
    <property type="entry name" value="NA-bd_OB-fold"/>
</dbReference>
<dbReference type="GO" id="GO:0055052">
    <property type="term" value="C:ATP-binding cassette (ABC) transporter complex, substrate-binding subunit-containing"/>
    <property type="evidence" value="ECO:0007669"/>
    <property type="project" value="TreeGrafter"/>
</dbReference>
<dbReference type="OrthoDB" id="7322824at2"/>
<dbReference type="Pfam" id="PF00005">
    <property type="entry name" value="ABC_tran"/>
    <property type="match status" value="1"/>
</dbReference>
<evidence type="ECO:0000313" key="9">
    <source>
        <dbReference type="EMBL" id="TQV78459.1"/>
    </source>
</evidence>
<evidence type="ECO:0000256" key="4">
    <source>
        <dbReference type="ARBA" id="ARBA00022741"/>
    </source>
</evidence>
<dbReference type="PANTHER" id="PTHR43875:SF15">
    <property type="entry name" value="TREHALOSE IMPORT ATP-BINDING PROTEIN SUGC"/>
    <property type="match status" value="1"/>
</dbReference>
<evidence type="ECO:0000259" key="8">
    <source>
        <dbReference type="PROSITE" id="PS50893"/>
    </source>
</evidence>
<feature type="domain" description="ABC transporter" evidence="8">
    <location>
        <begin position="4"/>
        <end position="234"/>
    </location>
</feature>
<dbReference type="AlphaFoldDB" id="A0A545TMK4"/>
<dbReference type="SMART" id="SM00382">
    <property type="entry name" value="AAA"/>
    <property type="match status" value="1"/>
</dbReference>
<dbReference type="EMBL" id="VHSH01000006">
    <property type="protein sequence ID" value="TQV78459.1"/>
    <property type="molecule type" value="Genomic_DNA"/>
</dbReference>
<keyword evidence="4" id="KW-0547">Nucleotide-binding</keyword>